<comment type="caution">
    <text evidence="2">The sequence shown here is derived from an EMBL/GenBank/DDBJ whole genome shotgun (WGS) entry which is preliminary data.</text>
</comment>
<evidence type="ECO:0000313" key="3">
    <source>
        <dbReference type="Proteomes" id="UP000777482"/>
    </source>
</evidence>
<accession>A0A9P6VXV7</accession>
<reference evidence="2 3" key="1">
    <citation type="submission" date="2020-11" db="EMBL/GenBank/DDBJ databases">
        <title>Kefir isolates.</title>
        <authorList>
            <person name="Marcisauskas S."/>
            <person name="Kim Y."/>
            <person name="Blasche S."/>
        </authorList>
    </citation>
    <scope>NUCLEOTIDE SEQUENCE [LARGE SCALE GENOMIC DNA]</scope>
    <source>
        <strain evidence="2 3">KR</strain>
    </source>
</reference>
<feature type="compositionally biased region" description="Basic and acidic residues" evidence="1">
    <location>
        <begin position="12"/>
        <end position="45"/>
    </location>
</feature>
<organism evidence="2 3">
    <name type="scientific">Rhodotorula mucilaginosa</name>
    <name type="common">Yeast</name>
    <name type="synonym">Rhodotorula rubra</name>
    <dbReference type="NCBI Taxonomy" id="5537"/>
    <lineage>
        <taxon>Eukaryota</taxon>
        <taxon>Fungi</taxon>
        <taxon>Dikarya</taxon>
        <taxon>Basidiomycota</taxon>
        <taxon>Pucciniomycotina</taxon>
        <taxon>Microbotryomycetes</taxon>
        <taxon>Sporidiobolales</taxon>
        <taxon>Sporidiobolaceae</taxon>
        <taxon>Rhodotorula</taxon>
    </lineage>
</organism>
<sequence>MPTHNQAGIDFDSLKTSDGHDAQDVYAKDRGIAHNPRETEEHKEHAREEIHKMVEAERHTAAGLKGTILNPRASDHEKAVAAERLVLLPDWEDEPTTKTTTK</sequence>
<evidence type="ECO:0000256" key="1">
    <source>
        <dbReference type="SAM" id="MobiDB-lite"/>
    </source>
</evidence>
<dbReference type="EMBL" id="PUHQ01000060">
    <property type="protein sequence ID" value="KAG0658935.1"/>
    <property type="molecule type" value="Genomic_DNA"/>
</dbReference>
<feature type="region of interest" description="Disordered" evidence="1">
    <location>
        <begin position="1"/>
        <end position="45"/>
    </location>
</feature>
<keyword evidence="3" id="KW-1185">Reference proteome</keyword>
<dbReference type="AlphaFoldDB" id="A0A9P6VXV7"/>
<proteinExistence type="predicted"/>
<evidence type="ECO:0000313" key="2">
    <source>
        <dbReference type="EMBL" id="KAG0658935.1"/>
    </source>
</evidence>
<name>A0A9P6VXV7_RHOMI</name>
<protein>
    <submittedName>
        <fullName evidence="2">Uncharacterized protein</fullName>
    </submittedName>
</protein>
<dbReference type="Proteomes" id="UP000777482">
    <property type="component" value="Unassembled WGS sequence"/>
</dbReference>
<gene>
    <name evidence="2" type="ORF">C6P46_005555</name>
</gene>